<evidence type="ECO:0000313" key="2">
    <source>
        <dbReference type="EnsemblProtists" id="EOD08976"/>
    </source>
</evidence>
<dbReference type="AlphaFoldDB" id="A0A0D3ICJ1"/>
<dbReference type="EnsemblProtists" id="EOD08976">
    <property type="protein sequence ID" value="EOD08976"/>
    <property type="gene ID" value="EMIHUDRAFT_216777"/>
</dbReference>
<organism evidence="2 3">
    <name type="scientific">Emiliania huxleyi (strain CCMP1516)</name>
    <dbReference type="NCBI Taxonomy" id="280463"/>
    <lineage>
        <taxon>Eukaryota</taxon>
        <taxon>Haptista</taxon>
        <taxon>Haptophyta</taxon>
        <taxon>Prymnesiophyceae</taxon>
        <taxon>Isochrysidales</taxon>
        <taxon>Noelaerhabdaceae</taxon>
        <taxon>Emiliania</taxon>
    </lineage>
</organism>
<feature type="region of interest" description="Disordered" evidence="1">
    <location>
        <begin position="376"/>
        <end position="400"/>
    </location>
</feature>
<dbReference type="Proteomes" id="UP000013827">
    <property type="component" value="Unassembled WGS sequence"/>
</dbReference>
<reference evidence="3" key="1">
    <citation type="journal article" date="2013" name="Nature">
        <title>Pan genome of the phytoplankton Emiliania underpins its global distribution.</title>
        <authorList>
            <person name="Read B.A."/>
            <person name="Kegel J."/>
            <person name="Klute M.J."/>
            <person name="Kuo A."/>
            <person name="Lefebvre S.C."/>
            <person name="Maumus F."/>
            <person name="Mayer C."/>
            <person name="Miller J."/>
            <person name="Monier A."/>
            <person name="Salamov A."/>
            <person name="Young J."/>
            <person name="Aguilar M."/>
            <person name="Claverie J.M."/>
            <person name="Frickenhaus S."/>
            <person name="Gonzalez K."/>
            <person name="Herman E.K."/>
            <person name="Lin Y.C."/>
            <person name="Napier J."/>
            <person name="Ogata H."/>
            <person name="Sarno A.F."/>
            <person name="Shmutz J."/>
            <person name="Schroeder D."/>
            <person name="de Vargas C."/>
            <person name="Verret F."/>
            <person name="von Dassow P."/>
            <person name="Valentin K."/>
            <person name="Van de Peer Y."/>
            <person name="Wheeler G."/>
            <person name="Dacks J.B."/>
            <person name="Delwiche C.F."/>
            <person name="Dyhrman S.T."/>
            <person name="Glockner G."/>
            <person name="John U."/>
            <person name="Richards T."/>
            <person name="Worden A.Z."/>
            <person name="Zhang X."/>
            <person name="Grigoriev I.V."/>
            <person name="Allen A.E."/>
            <person name="Bidle K."/>
            <person name="Borodovsky M."/>
            <person name="Bowler C."/>
            <person name="Brownlee C."/>
            <person name="Cock J.M."/>
            <person name="Elias M."/>
            <person name="Gladyshev V.N."/>
            <person name="Groth M."/>
            <person name="Guda C."/>
            <person name="Hadaegh A."/>
            <person name="Iglesias-Rodriguez M.D."/>
            <person name="Jenkins J."/>
            <person name="Jones B.M."/>
            <person name="Lawson T."/>
            <person name="Leese F."/>
            <person name="Lindquist E."/>
            <person name="Lobanov A."/>
            <person name="Lomsadze A."/>
            <person name="Malik S.B."/>
            <person name="Marsh M.E."/>
            <person name="Mackinder L."/>
            <person name="Mock T."/>
            <person name="Mueller-Roeber B."/>
            <person name="Pagarete A."/>
            <person name="Parker M."/>
            <person name="Probert I."/>
            <person name="Quesneville H."/>
            <person name="Raines C."/>
            <person name="Rensing S.A."/>
            <person name="Riano-Pachon D.M."/>
            <person name="Richier S."/>
            <person name="Rokitta S."/>
            <person name="Shiraiwa Y."/>
            <person name="Soanes D.M."/>
            <person name="van der Giezen M."/>
            <person name="Wahlund T.M."/>
            <person name="Williams B."/>
            <person name="Wilson W."/>
            <person name="Wolfe G."/>
            <person name="Wurch L.L."/>
        </authorList>
    </citation>
    <scope>NUCLEOTIDE SEQUENCE</scope>
</reference>
<dbReference type="SUPFAM" id="SSF52540">
    <property type="entry name" value="P-loop containing nucleoside triphosphate hydrolases"/>
    <property type="match status" value="1"/>
</dbReference>
<dbReference type="HOGENOM" id="CLU_585872_0_0_1"/>
<evidence type="ECO:0008006" key="4">
    <source>
        <dbReference type="Google" id="ProtNLM"/>
    </source>
</evidence>
<keyword evidence="3" id="KW-1185">Reference proteome</keyword>
<protein>
    <recommendedName>
        <fullName evidence="4">DEAD/DEAH box helicase domain-containing protein</fullName>
    </recommendedName>
</protein>
<dbReference type="KEGG" id="ehx:EMIHUDRAFT_216777"/>
<dbReference type="PaxDb" id="2903-EOD08976"/>
<evidence type="ECO:0000313" key="3">
    <source>
        <dbReference type="Proteomes" id="UP000013827"/>
    </source>
</evidence>
<feature type="region of interest" description="Disordered" evidence="1">
    <location>
        <begin position="24"/>
        <end position="46"/>
    </location>
</feature>
<name>A0A0D3ICJ1_EMIH1</name>
<dbReference type="GeneID" id="17255127"/>
<proteinExistence type="predicted"/>
<dbReference type="eggNOG" id="KOG0335">
    <property type="taxonomic scope" value="Eukaryota"/>
</dbReference>
<dbReference type="STRING" id="2903.R1DDS9"/>
<dbReference type="Gene3D" id="3.40.50.300">
    <property type="entry name" value="P-loop containing nucleotide triphosphate hydrolases"/>
    <property type="match status" value="1"/>
</dbReference>
<dbReference type="InterPro" id="IPR027417">
    <property type="entry name" value="P-loop_NTPase"/>
</dbReference>
<accession>A0A0D3ICJ1</accession>
<dbReference type="RefSeq" id="XP_005761405.1">
    <property type="nucleotide sequence ID" value="XM_005761348.1"/>
</dbReference>
<evidence type="ECO:0000256" key="1">
    <source>
        <dbReference type="SAM" id="MobiDB-lite"/>
    </source>
</evidence>
<dbReference type="PANTHER" id="PTHR47958">
    <property type="entry name" value="ATP-DEPENDENT RNA HELICASE DBP3"/>
    <property type="match status" value="1"/>
</dbReference>
<reference evidence="2" key="2">
    <citation type="submission" date="2024-10" db="UniProtKB">
        <authorList>
            <consortium name="EnsemblProtists"/>
        </authorList>
    </citation>
    <scope>IDENTIFICATION</scope>
</reference>
<sequence>MAPSDGRGARPPLLAFFSRGPATVSSSLSDSVAITDGDPVPDSPGEDGSIASWLAWSTCRLIGVVTSDSLVERVPTNVPITGWSASELPQLEERLRAKLQNAGPPTPTQRHAVPVGLAGHDLIVNSGSHDVLALMLPLLSPLMADETVPAVASPTANGASSGDGAGGGGALSRPRALVIAPTRPLLAAAEECAASLTRGSGVRYAVAGGSAEWEETLAALRVAGTSLVLGSPGRLLDLVGYLAVLALDQVACGRAGGGEAGLSHETRGLCSLLAPGRTLLACLLVRASAIRVASSDAEQGALSSRLVTQRAVYAVDGGRMDKFAQIASSSGLVLCVARQRQDCELLSFRLRDEGLPVADASAERLKPREREALLSSFASGEPSAPRPPHTHDQTCGLRRGGHVGSVTTIVGDADSGDALCRVAAAMREARQEARRPAKPTA</sequence>